<accession>A0A1H6T2K8</accession>
<dbReference type="InterPro" id="IPR052920">
    <property type="entry name" value="DNA-binding_regulatory"/>
</dbReference>
<dbReference type="STRING" id="322505.SAMN04487836_10484"/>
<name>A0A1H6T2K8_9FIRM</name>
<dbReference type="InterPro" id="IPR022742">
    <property type="entry name" value="Hydrolase_4"/>
</dbReference>
<dbReference type="Proteomes" id="UP000183028">
    <property type="component" value="Unassembled WGS sequence"/>
</dbReference>
<dbReference type="PANTHER" id="PTHR43358">
    <property type="entry name" value="ALPHA/BETA-HYDROLASE"/>
    <property type="match status" value="1"/>
</dbReference>
<feature type="transmembrane region" description="Helical" evidence="1">
    <location>
        <begin position="7"/>
        <end position="30"/>
    </location>
</feature>
<evidence type="ECO:0000313" key="4">
    <source>
        <dbReference type="Proteomes" id="UP000183028"/>
    </source>
</evidence>
<keyword evidence="1" id="KW-0472">Membrane</keyword>
<evidence type="ECO:0000259" key="2">
    <source>
        <dbReference type="Pfam" id="PF12146"/>
    </source>
</evidence>
<keyword evidence="4" id="KW-1185">Reference proteome</keyword>
<organism evidence="3 4">
    <name type="scientific">Sharpea azabuensis</name>
    <dbReference type="NCBI Taxonomy" id="322505"/>
    <lineage>
        <taxon>Bacteria</taxon>
        <taxon>Bacillati</taxon>
        <taxon>Bacillota</taxon>
        <taxon>Erysipelotrichia</taxon>
        <taxon>Erysipelotrichales</taxon>
        <taxon>Coprobacillaceae</taxon>
        <taxon>Sharpea</taxon>
    </lineage>
</organism>
<feature type="domain" description="Serine aminopeptidase S33" evidence="2">
    <location>
        <begin position="89"/>
        <end position="196"/>
    </location>
</feature>
<evidence type="ECO:0000256" key="1">
    <source>
        <dbReference type="SAM" id="Phobius"/>
    </source>
</evidence>
<dbReference type="Gene3D" id="3.40.50.1820">
    <property type="entry name" value="alpha/beta hydrolase"/>
    <property type="match status" value="1"/>
</dbReference>
<sequence length="315" mass="35862">MKNKKKTWLTVASVGLGVTAGYLLTGYLSLRYAFKRKNYKQKHATAVTHPLSEEEKNYIASLKQETLTTTSFDNLALKATFFPADIASNKVVICIHGYHSYGMLDHQYFIRFYHEHGFHVLIPDDRAHGDSEGEYIGFGYFDRLDIMQWIMRIQEYFDYQPLNIMLHGVSMGASSVLMASGEELSSDVKCIVADCGYASAREQLTNVLKAHHIPTHTIMSSASLLSKKVIGYDFNNIDVIKQVEKSHIPTLFIHGDQDSFVDYQNVKKLYEACHAPKELFIVPGAEHCDSYITDPKGYESHILNFTNKYFTDEKQ</sequence>
<dbReference type="RefSeq" id="WP_074731852.1">
    <property type="nucleotide sequence ID" value="NZ_FNYK01000018.1"/>
</dbReference>
<dbReference type="SUPFAM" id="SSF53474">
    <property type="entry name" value="alpha/beta-Hydrolases"/>
    <property type="match status" value="1"/>
</dbReference>
<dbReference type="Pfam" id="PF12146">
    <property type="entry name" value="Hydrolase_4"/>
    <property type="match status" value="1"/>
</dbReference>
<keyword evidence="1" id="KW-1133">Transmembrane helix</keyword>
<dbReference type="PANTHER" id="PTHR43358:SF4">
    <property type="entry name" value="ALPHA_BETA HYDROLASE FOLD-1 DOMAIN-CONTAINING PROTEIN"/>
    <property type="match status" value="1"/>
</dbReference>
<dbReference type="EMBL" id="FNYK01000018">
    <property type="protein sequence ID" value="SEI70510.1"/>
    <property type="molecule type" value="Genomic_DNA"/>
</dbReference>
<proteinExistence type="predicted"/>
<gene>
    <name evidence="3" type="ORF">SAMN04487834_10188</name>
</gene>
<protein>
    <recommendedName>
        <fullName evidence="2">Serine aminopeptidase S33 domain-containing protein</fullName>
    </recommendedName>
</protein>
<dbReference type="OrthoDB" id="9776685at2"/>
<dbReference type="eggNOG" id="COG1073">
    <property type="taxonomic scope" value="Bacteria"/>
</dbReference>
<keyword evidence="1" id="KW-0812">Transmembrane</keyword>
<dbReference type="InterPro" id="IPR029058">
    <property type="entry name" value="AB_hydrolase_fold"/>
</dbReference>
<evidence type="ECO:0000313" key="3">
    <source>
        <dbReference type="EMBL" id="SEI70510.1"/>
    </source>
</evidence>
<dbReference type="AlphaFoldDB" id="A0A1H6T2K8"/>
<reference evidence="4" key="1">
    <citation type="submission" date="2016-10" db="EMBL/GenBank/DDBJ databases">
        <authorList>
            <person name="Varghese N."/>
        </authorList>
    </citation>
    <scope>NUCLEOTIDE SEQUENCE [LARGE SCALE GENOMIC DNA]</scope>
    <source>
        <strain evidence="4">DSM 20406</strain>
    </source>
</reference>